<evidence type="ECO:0000313" key="2">
    <source>
        <dbReference type="Proteomes" id="UP001549122"/>
    </source>
</evidence>
<keyword evidence="2" id="KW-1185">Reference proteome</keyword>
<dbReference type="EMBL" id="JBEPLO010000002">
    <property type="protein sequence ID" value="MET3557060.1"/>
    <property type="molecule type" value="Genomic_DNA"/>
</dbReference>
<protein>
    <submittedName>
        <fullName evidence="1">Uncharacterized protein</fullName>
    </submittedName>
</protein>
<proteinExistence type="predicted"/>
<accession>A0ABV2FF62</accession>
<dbReference type="RefSeq" id="WP_354363748.1">
    <property type="nucleotide sequence ID" value="NZ_JBEPLO010000002.1"/>
</dbReference>
<organism evidence="1 2">
    <name type="scientific">Streptococcus rupicaprae</name>
    <dbReference type="NCBI Taxonomy" id="759619"/>
    <lineage>
        <taxon>Bacteria</taxon>
        <taxon>Bacillati</taxon>
        <taxon>Bacillota</taxon>
        <taxon>Bacilli</taxon>
        <taxon>Lactobacillales</taxon>
        <taxon>Streptococcaceae</taxon>
        <taxon>Streptococcus</taxon>
    </lineage>
</organism>
<comment type="caution">
    <text evidence="1">The sequence shown here is derived from an EMBL/GenBank/DDBJ whole genome shotgun (WGS) entry which is preliminary data.</text>
</comment>
<gene>
    <name evidence="1" type="ORF">ABID29_000169</name>
</gene>
<dbReference type="Proteomes" id="UP001549122">
    <property type="component" value="Unassembled WGS sequence"/>
</dbReference>
<name>A0ABV2FF62_9STRE</name>
<reference evidence="1 2" key="1">
    <citation type="submission" date="2024-06" db="EMBL/GenBank/DDBJ databases">
        <title>Genomic Encyclopedia of Type Strains, Phase IV (KMG-IV): sequencing the most valuable type-strain genomes for metagenomic binning, comparative biology and taxonomic classification.</title>
        <authorList>
            <person name="Goeker M."/>
        </authorList>
    </citation>
    <scope>NUCLEOTIDE SEQUENCE [LARGE SCALE GENOMIC DNA]</scope>
    <source>
        <strain evidence="1 2">DSM 28303</strain>
    </source>
</reference>
<sequence>MIAIAIGDDAQAFGLSKANAIKAYQDMLTVLKEDWDYQFGAEVDRTYPAKN</sequence>
<evidence type="ECO:0000313" key="1">
    <source>
        <dbReference type="EMBL" id="MET3557060.1"/>
    </source>
</evidence>